<dbReference type="Proteomes" id="UP001060215">
    <property type="component" value="Chromosome 12"/>
</dbReference>
<evidence type="ECO:0000313" key="1">
    <source>
        <dbReference type="EMBL" id="KAI7995393.1"/>
    </source>
</evidence>
<keyword evidence="1" id="KW-0378">Hydrolase</keyword>
<protein>
    <submittedName>
        <fullName evidence="1">Alpha/beta hydrolase domain-containing protein 17C</fullName>
    </submittedName>
</protein>
<sequence length="100" mass="10832">MPIWDLIGALGYDYSGYGQSSGKPSEQNTYADVEAVYKCLEESYGAKQENIILYGQTGVDGSDGGSGTRPPGFLLEEHFSKPMKEFVSLCLKKVPAEASK</sequence>
<dbReference type="EMBL" id="CM045769">
    <property type="protein sequence ID" value="KAI7995393.1"/>
    <property type="molecule type" value="Genomic_DNA"/>
</dbReference>
<keyword evidence="2" id="KW-1185">Reference proteome</keyword>
<organism evidence="1 2">
    <name type="scientific">Camellia lanceoleosa</name>
    <dbReference type="NCBI Taxonomy" id="1840588"/>
    <lineage>
        <taxon>Eukaryota</taxon>
        <taxon>Viridiplantae</taxon>
        <taxon>Streptophyta</taxon>
        <taxon>Embryophyta</taxon>
        <taxon>Tracheophyta</taxon>
        <taxon>Spermatophyta</taxon>
        <taxon>Magnoliopsida</taxon>
        <taxon>eudicotyledons</taxon>
        <taxon>Gunneridae</taxon>
        <taxon>Pentapetalae</taxon>
        <taxon>asterids</taxon>
        <taxon>Ericales</taxon>
        <taxon>Theaceae</taxon>
        <taxon>Camellia</taxon>
    </lineage>
</organism>
<gene>
    <name evidence="1" type="ORF">LOK49_LG11G02048</name>
</gene>
<accession>A0ACC0G4G9</accession>
<evidence type="ECO:0000313" key="2">
    <source>
        <dbReference type="Proteomes" id="UP001060215"/>
    </source>
</evidence>
<reference evidence="1 2" key="1">
    <citation type="journal article" date="2022" name="Plant J.">
        <title>Chromosome-level genome of Camellia lanceoleosa provides a valuable resource for understanding genome evolution and self-incompatibility.</title>
        <authorList>
            <person name="Gong W."/>
            <person name="Xiao S."/>
            <person name="Wang L."/>
            <person name="Liao Z."/>
            <person name="Chang Y."/>
            <person name="Mo W."/>
            <person name="Hu G."/>
            <person name="Li W."/>
            <person name="Zhao G."/>
            <person name="Zhu H."/>
            <person name="Hu X."/>
            <person name="Ji K."/>
            <person name="Xiang X."/>
            <person name="Song Q."/>
            <person name="Yuan D."/>
            <person name="Jin S."/>
            <person name="Zhang L."/>
        </authorList>
    </citation>
    <scope>NUCLEOTIDE SEQUENCE [LARGE SCALE GENOMIC DNA]</scope>
    <source>
        <strain evidence="1">SQ_2022a</strain>
    </source>
</reference>
<proteinExistence type="predicted"/>
<comment type="caution">
    <text evidence="1">The sequence shown here is derived from an EMBL/GenBank/DDBJ whole genome shotgun (WGS) entry which is preliminary data.</text>
</comment>
<name>A0ACC0G4G9_9ERIC</name>